<dbReference type="InterPro" id="IPR028978">
    <property type="entry name" value="Chorismate_lyase_/UTRA_dom_sf"/>
</dbReference>
<dbReference type="AlphaFoldDB" id="A0A9X9WTC6"/>
<dbReference type="PRINTS" id="PR00035">
    <property type="entry name" value="HTHGNTR"/>
</dbReference>
<dbReference type="InterPro" id="IPR011663">
    <property type="entry name" value="UTRA"/>
</dbReference>
<dbReference type="InterPro" id="IPR036390">
    <property type="entry name" value="WH_DNA-bd_sf"/>
</dbReference>
<evidence type="ECO:0000259" key="4">
    <source>
        <dbReference type="PROSITE" id="PS50949"/>
    </source>
</evidence>
<dbReference type="Pfam" id="PF00392">
    <property type="entry name" value="GntR"/>
    <property type="match status" value="1"/>
</dbReference>
<dbReference type="Gene3D" id="3.40.1410.10">
    <property type="entry name" value="Chorismate lyase-like"/>
    <property type="match status" value="1"/>
</dbReference>
<dbReference type="Gene3D" id="1.10.10.10">
    <property type="entry name" value="Winged helix-like DNA-binding domain superfamily/Winged helix DNA-binding domain"/>
    <property type="match status" value="1"/>
</dbReference>
<comment type="caution">
    <text evidence="5">The sequence shown here is derived from an EMBL/GenBank/DDBJ whole genome shotgun (WGS) entry which is preliminary data.</text>
</comment>
<dbReference type="InterPro" id="IPR050679">
    <property type="entry name" value="Bact_HTH_transcr_reg"/>
</dbReference>
<dbReference type="PROSITE" id="PS50949">
    <property type="entry name" value="HTH_GNTR"/>
    <property type="match status" value="1"/>
</dbReference>
<evidence type="ECO:0000256" key="3">
    <source>
        <dbReference type="ARBA" id="ARBA00023163"/>
    </source>
</evidence>
<keyword evidence="3" id="KW-0804">Transcription</keyword>
<dbReference type="PANTHER" id="PTHR44846">
    <property type="entry name" value="MANNOSYL-D-GLYCERATE TRANSPORT/METABOLISM SYSTEM REPRESSOR MNGR-RELATED"/>
    <property type="match status" value="1"/>
</dbReference>
<accession>A0A9X9WTC6</accession>
<evidence type="ECO:0000256" key="2">
    <source>
        <dbReference type="ARBA" id="ARBA00023125"/>
    </source>
</evidence>
<dbReference type="SMART" id="SM00866">
    <property type="entry name" value="UTRA"/>
    <property type="match status" value="1"/>
</dbReference>
<evidence type="ECO:0000313" key="5">
    <source>
        <dbReference type="EMBL" id="MBR0670405.1"/>
    </source>
</evidence>
<organism evidence="5 6">
    <name type="scientific">Neoroseomonas soli</name>
    <dbReference type="NCBI Taxonomy" id="1081025"/>
    <lineage>
        <taxon>Bacteria</taxon>
        <taxon>Pseudomonadati</taxon>
        <taxon>Pseudomonadota</taxon>
        <taxon>Alphaproteobacteria</taxon>
        <taxon>Acetobacterales</taxon>
        <taxon>Acetobacteraceae</taxon>
        <taxon>Neoroseomonas</taxon>
    </lineage>
</organism>
<keyword evidence="6" id="KW-1185">Reference proteome</keyword>
<proteinExistence type="predicted"/>
<dbReference type="Proteomes" id="UP001138751">
    <property type="component" value="Unassembled WGS sequence"/>
</dbReference>
<protein>
    <submittedName>
        <fullName evidence="5">UTRA domain-containing protein</fullName>
    </submittedName>
</protein>
<feature type="domain" description="HTH gntR-type" evidence="4">
    <location>
        <begin position="1"/>
        <end position="67"/>
    </location>
</feature>
<dbReference type="EMBL" id="JAAEDM010000007">
    <property type="protein sequence ID" value="MBR0670405.1"/>
    <property type="molecule type" value="Genomic_DNA"/>
</dbReference>
<name>A0A9X9WTC6_9PROT</name>
<reference evidence="5" key="1">
    <citation type="submission" date="2020-01" db="EMBL/GenBank/DDBJ databases">
        <authorList>
            <person name="Rat A."/>
        </authorList>
    </citation>
    <scope>NUCLEOTIDE SEQUENCE</scope>
    <source>
        <strain evidence="5">LMG 31231</strain>
    </source>
</reference>
<dbReference type="Pfam" id="PF07702">
    <property type="entry name" value="UTRA"/>
    <property type="match status" value="1"/>
</dbReference>
<dbReference type="InterPro" id="IPR000524">
    <property type="entry name" value="Tscrpt_reg_HTH_GntR"/>
</dbReference>
<sequence length="228" mass="24519">MHAQIRRALSSAILTGRIPPGGRIPPESELMALFGASRMTVHRAVAALAAEGLVRRNRRAGTVASPEARGRAVFEIWDIGAEIRAAGHEHRFEILSRAVRPAKRDEMDIPAGRLLLDITTRHLSDGKPAQVEERLVNLDAAPGAAEEPFTAAPPGRWLLDHVPWTEAEHAIHAAAAPAGVAKLLGMNAGDAALVVERRTWNGATPVTFARLWHAGDRHRLVGRFSAGG</sequence>
<dbReference type="GO" id="GO:0003700">
    <property type="term" value="F:DNA-binding transcription factor activity"/>
    <property type="evidence" value="ECO:0007669"/>
    <property type="project" value="InterPro"/>
</dbReference>
<evidence type="ECO:0000313" key="6">
    <source>
        <dbReference type="Proteomes" id="UP001138751"/>
    </source>
</evidence>
<dbReference type="InterPro" id="IPR036388">
    <property type="entry name" value="WH-like_DNA-bd_sf"/>
</dbReference>
<evidence type="ECO:0000256" key="1">
    <source>
        <dbReference type="ARBA" id="ARBA00023015"/>
    </source>
</evidence>
<keyword evidence="2" id="KW-0238">DNA-binding</keyword>
<gene>
    <name evidence="5" type="ORF">GXW76_04410</name>
</gene>
<keyword evidence="1" id="KW-0805">Transcription regulation</keyword>
<dbReference type="SUPFAM" id="SSF46785">
    <property type="entry name" value="Winged helix' DNA-binding domain"/>
    <property type="match status" value="1"/>
</dbReference>
<reference evidence="5" key="2">
    <citation type="journal article" date="2021" name="Syst. Appl. Microbiol.">
        <title>Roseomonas hellenica sp. nov., isolated from roots of wild-growing Alkanna tinctoria.</title>
        <authorList>
            <person name="Rat A."/>
            <person name="Naranjo H.D."/>
            <person name="Lebbe L."/>
            <person name="Cnockaert M."/>
            <person name="Krigas N."/>
            <person name="Grigoriadou K."/>
            <person name="Maloupa E."/>
            <person name="Willems A."/>
        </authorList>
    </citation>
    <scope>NUCLEOTIDE SEQUENCE</scope>
    <source>
        <strain evidence="5">LMG 31231</strain>
    </source>
</reference>
<dbReference type="CDD" id="cd07377">
    <property type="entry name" value="WHTH_GntR"/>
    <property type="match status" value="1"/>
</dbReference>
<dbReference type="PANTHER" id="PTHR44846:SF16">
    <property type="entry name" value="TRANSCRIPTIONAL REGULATOR PHNF-RELATED"/>
    <property type="match status" value="1"/>
</dbReference>
<dbReference type="GO" id="GO:0003677">
    <property type="term" value="F:DNA binding"/>
    <property type="evidence" value="ECO:0007669"/>
    <property type="project" value="UniProtKB-KW"/>
</dbReference>
<dbReference type="SMART" id="SM00345">
    <property type="entry name" value="HTH_GNTR"/>
    <property type="match status" value="1"/>
</dbReference>
<dbReference type="SUPFAM" id="SSF64288">
    <property type="entry name" value="Chorismate lyase-like"/>
    <property type="match status" value="1"/>
</dbReference>